<comment type="caution">
    <text evidence="2">The sequence shown here is derived from an EMBL/GenBank/DDBJ whole genome shotgun (WGS) entry which is preliminary data.</text>
</comment>
<sequence length="145" mass="15046">MTMEGAKEETGGTRVDQTEGGARETTGGTWSRRRQVRSRWPTVEPTEGGVMVEEGLMTPGGQPKEVEQVEVQPEVEMGEPMRQVDVEDLEGQGGVQGSGDQGRGGDPKVRYGAGATVDLGGVGGREELNGAGGMERGDAAGGAES</sequence>
<dbReference type="Proteomes" id="UP001558613">
    <property type="component" value="Unassembled WGS sequence"/>
</dbReference>
<gene>
    <name evidence="2" type="ORF">QQF64_031750</name>
</gene>
<feature type="compositionally biased region" description="Basic and acidic residues" evidence="1">
    <location>
        <begin position="1"/>
        <end position="11"/>
    </location>
</feature>
<evidence type="ECO:0000256" key="1">
    <source>
        <dbReference type="SAM" id="MobiDB-lite"/>
    </source>
</evidence>
<evidence type="ECO:0000313" key="2">
    <source>
        <dbReference type="EMBL" id="KAL1269461.1"/>
    </source>
</evidence>
<name>A0ABR3MY01_9TELE</name>
<evidence type="ECO:0000313" key="3">
    <source>
        <dbReference type="Proteomes" id="UP001558613"/>
    </source>
</evidence>
<organism evidence="2 3">
    <name type="scientific">Cirrhinus molitorella</name>
    <name type="common">mud carp</name>
    <dbReference type="NCBI Taxonomy" id="172907"/>
    <lineage>
        <taxon>Eukaryota</taxon>
        <taxon>Metazoa</taxon>
        <taxon>Chordata</taxon>
        <taxon>Craniata</taxon>
        <taxon>Vertebrata</taxon>
        <taxon>Euteleostomi</taxon>
        <taxon>Actinopterygii</taxon>
        <taxon>Neopterygii</taxon>
        <taxon>Teleostei</taxon>
        <taxon>Ostariophysi</taxon>
        <taxon>Cypriniformes</taxon>
        <taxon>Cyprinidae</taxon>
        <taxon>Labeoninae</taxon>
        <taxon>Labeonini</taxon>
        <taxon>Cirrhinus</taxon>
    </lineage>
</organism>
<reference evidence="2 3" key="1">
    <citation type="submission" date="2023-09" db="EMBL/GenBank/DDBJ databases">
        <authorList>
            <person name="Wang M."/>
        </authorList>
    </citation>
    <scope>NUCLEOTIDE SEQUENCE [LARGE SCALE GENOMIC DNA]</scope>
    <source>
        <strain evidence="2">GT-2023</strain>
        <tissue evidence="2">Liver</tissue>
    </source>
</reference>
<dbReference type="EMBL" id="JAYMGO010000008">
    <property type="protein sequence ID" value="KAL1269461.1"/>
    <property type="molecule type" value="Genomic_DNA"/>
</dbReference>
<protein>
    <submittedName>
        <fullName evidence="2">Uncharacterized protein</fullName>
    </submittedName>
</protein>
<feature type="compositionally biased region" description="Low complexity" evidence="1">
    <location>
        <begin position="18"/>
        <end position="29"/>
    </location>
</feature>
<keyword evidence="3" id="KW-1185">Reference proteome</keyword>
<feature type="region of interest" description="Disordered" evidence="1">
    <location>
        <begin position="90"/>
        <end position="145"/>
    </location>
</feature>
<proteinExistence type="predicted"/>
<accession>A0ABR3MY01</accession>
<feature type="compositionally biased region" description="Gly residues" evidence="1">
    <location>
        <begin position="91"/>
        <end position="102"/>
    </location>
</feature>
<feature type="region of interest" description="Disordered" evidence="1">
    <location>
        <begin position="1"/>
        <end position="65"/>
    </location>
</feature>